<evidence type="ECO:0000256" key="1">
    <source>
        <dbReference type="SAM" id="MobiDB-lite"/>
    </source>
</evidence>
<dbReference type="Proteomes" id="UP001190700">
    <property type="component" value="Unassembled WGS sequence"/>
</dbReference>
<keyword evidence="2" id="KW-0812">Transmembrane</keyword>
<sequence length="356" mass="38592">MTCSVKPVSCNRVSLPVDRASRAARFATPKRTIPARSVSCFPRPPCAKSDKRPEPTTAGSRRDSQGGFWKKPTYFQHMSEEAQDGESARCGLWPSILGTLTVAWGTTIAPGAAHASIFASMEEFLAPLNPDTSGSLRVVVYAAFTGTVLFNVVLPQWLFVAALRGRNGPVVRANLAYWQACSLLLFTVYLAICESPMCYATALGSNVAVPLSLWWWTDISERIEEGAAEGGSLEKAWLSWRWGATVVATGTAGAQVLTNRACGSLPDAAALLNDPQCAAWLEPPHYYNVLLHPTLSQDAVLPLVTGSLALYGVRWVLVLLEVVSRGRESYSPDDGALYPSSTTFLARRLNLLNKDQ</sequence>
<feature type="compositionally biased region" description="Basic and acidic residues" evidence="1">
    <location>
        <begin position="48"/>
        <end position="64"/>
    </location>
</feature>
<feature type="region of interest" description="Disordered" evidence="1">
    <location>
        <begin position="36"/>
        <end position="69"/>
    </location>
</feature>
<keyword evidence="4" id="KW-1185">Reference proteome</keyword>
<reference evidence="3 4" key="1">
    <citation type="journal article" date="2015" name="Genome Biol. Evol.">
        <title>Comparative Genomics of a Bacterivorous Green Alga Reveals Evolutionary Causalities and Consequences of Phago-Mixotrophic Mode of Nutrition.</title>
        <authorList>
            <person name="Burns J.A."/>
            <person name="Paasch A."/>
            <person name="Narechania A."/>
            <person name="Kim E."/>
        </authorList>
    </citation>
    <scope>NUCLEOTIDE SEQUENCE [LARGE SCALE GENOMIC DNA]</scope>
    <source>
        <strain evidence="3 4">PLY_AMNH</strain>
    </source>
</reference>
<dbReference type="Pfam" id="PF11375">
    <property type="entry name" value="DUF3177"/>
    <property type="match status" value="1"/>
</dbReference>
<feature type="transmembrane region" description="Helical" evidence="2">
    <location>
        <begin position="175"/>
        <end position="192"/>
    </location>
</feature>
<evidence type="ECO:0000313" key="4">
    <source>
        <dbReference type="Proteomes" id="UP001190700"/>
    </source>
</evidence>
<dbReference type="AlphaFoldDB" id="A0AAE0BTF6"/>
<dbReference type="EMBL" id="LGRX02033170">
    <property type="protein sequence ID" value="KAK3242432.1"/>
    <property type="molecule type" value="Genomic_DNA"/>
</dbReference>
<feature type="transmembrane region" description="Helical" evidence="2">
    <location>
        <begin position="138"/>
        <end position="163"/>
    </location>
</feature>
<gene>
    <name evidence="3" type="ORF">CYMTET_47873</name>
</gene>
<evidence type="ECO:0000256" key="2">
    <source>
        <dbReference type="SAM" id="Phobius"/>
    </source>
</evidence>
<organism evidence="3 4">
    <name type="scientific">Cymbomonas tetramitiformis</name>
    <dbReference type="NCBI Taxonomy" id="36881"/>
    <lineage>
        <taxon>Eukaryota</taxon>
        <taxon>Viridiplantae</taxon>
        <taxon>Chlorophyta</taxon>
        <taxon>Pyramimonadophyceae</taxon>
        <taxon>Pyramimonadales</taxon>
        <taxon>Pyramimonadaceae</taxon>
        <taxon>Cymbomonas</taxon>
    </lineage>
</organism>
<feature type="transmembrane region" description="Helical" evidence="2">
    <location>
        <begin position="96"/>
        <end position="118"/>
    </location>
</feature>
<name>A0AAE0BTF6_9CHLO</name>
<keyword evidence="2" id="KW-1133">Transmembrane helix</keyword>
<dbReference type="InterPro" id="IPR021515">
    <property type="entry name" value="DUF3177"/>
</dbReference>
<evidence type="ECO:0000313" key="3">
    <source>
        <dbReference type="EMBL" id="KAK3242432.1"/>
    </source>
</evidence>
<keyword evidence="2" id="KW-0472">Membrane</keyword>
<proteinExistence type="predicted"/>
<protein>
    <submittedName>
        <fullName evidence="3">Uncharacterized protein</fullName>
    </submittedName>
</protein>
<comment type="caution">
    <text evidence="3">The sequence shown here is derived from an EMBL/GenBank/DDBJ whole genome shotgun (WGS) entry which is preliminary data.</text>
</comment>
<accession>A0AAE0BTF6</accession>